<dbReference type="STRING" id="485913.Krac_5895"/>
<proteinExistence type="predicted"/>
<dbReference type="Gene3D" id="3.40.50.300">
    <property type="entry name" value="P-loop containing nucleotide triphosphate hydrolases"/>
    <property type="match status" value="1"/>
</dbReference>
<reference evidence="1 2" key="1">
    <citation type="journal article" date="2011" name="Stand. Genomic Sci.">
        <title>Non-contiguous finished genome sequence and contextual data of the filamentous soil bacterium Ktedonobacter racemifer type strain (SOSP1-21).</title>
        <authorList>
            <person name="Chang Y.J."/>
            <person name="Land M."/>
            <person name="Hauser L."/>
            <person name="Chertkov O."/>
            <person name="Del Rio T.G."/>
            <person name="Nolan M."/>
            <person name="Copeland A."/>
            <person name="Tice H."/>
            <person name="Cheng J.F."/>
            <person name="Lucas S."/>
            <person name="Han C."/>
            <person name="Goodwin L."/>
            <person name="Pitluck S."/>
            <person name="Ivanova N."/>
            <person name="Ovchinikova G."/>
            <person name="Pati A."/>
            <person name="Chen A."/>
            <person name="Palaniappan K."/>
            <person name="Mavromatis K."/>
            <person name="Liolios K."/>
            <person name="Brettin T."/>
            <person name="Fiebig A."/>
            <person name="Rohde M."/>
            <person name="Abt B."/>
            <person name="Goker M."/>
            <person name="Detter J.C."/>
            <person name="Woyke T."/>
            <person name="Bristow J."/>
            <person name="Eisen J.A."/>
            <person name="Markowitz V."/>
            <person name="Hugenholtz P."/>
            <person name="Kyrpides N.C."/>
            <person name="Klenk H.P."/>
            <person name="Lapidus A."/>
        </authorList>
    </citation>
    <scope>NUCLEOTIDE SEQUENCE [LARGE SCALE GENOMIC DNA]</scope>
    <source>
        <strain evidence="2">DSM 44963</strain>
    </source>
</reference>
<evidence type="ECO:0008006" key="3">
    <source>
        <dbReference type="Google" id="ProtNLM"/>
    </source>
</evidence>
<dbReference type="SUPFAM" id="SSF52540">
    <property type="entry name" value="P-loop containing nucleoside triphosphate hydrolases"/>
    <property type="match status" value="1"/>
</dbReference>
<dbReference type="Proteomes" id="UP000004508">
    <property type="component" value="Unassembled WGS sequence"/>
</dbReference>
<protein>
    <recommendedName>
        <fullName evidence="3">ATPase AAA-type core domain-containing protein</fullName>
    </recommendedName>
</protein>
<dbReference type="InParanoid" id="D6TX56"/>
<organism evidence="1 2">
    <name type="scientific">Ktedonobacter racemifer DSM 44963</name>
    <dbReference type="NCBI Taxonomy" id="485913"/>
    <lineage>
        <taxon>Bacteria</taxon>
        <taxon>Bacillati</taxon>
        <taxon>Chloroflexota</taxon>
        <taxon>Ktedonobacteria</taxon>
        <taxon>Ktedonobacterales</taxon>
        <taxon>Ktedonobacteraceae</taxon>
        <taxon>Ktedonobacter</taxon>
    </lineage>
</organism>
<gene>
    <name evidence="1" type="ORF">Krac_5895</name>
</gene>
<dbReference type="InterPro" id="IPR027417">
    <property type="entry name" value="P-loop_NTPase"/>
</dbReference>
<dbReference type="EMBL" id="ADVG01000003">
    <property type="protein sequence ID" value="EFH84789.1"/>
    <property type="molecule type" value="Genomic_DNA"/>
</dbReference>
<sequence length="163" mass="19190">MNMTDIEKELATRIRNVCNVQARYRILWIVGEPRCGKSFLCKSLCKNNGWKYINYTLGQGFLDCVVGQEEIYRPNNFLDDLYRWCNKTTADFIVFDEIEPLLSLWTWDIQEEFFKLVGRAPGLTTGVVITTRTRTAQQLNKIFLEMDQNHIYEIKQGVTSWFK</sequence>
<evidence type="ECO:0000313" key="2">
    <source>
        <dbReference type="Proteomes" id="UP000004508"/>
    </source>
</evidence>
<comment type="caution">
    <text evidence="1">The sequence shown here is derived from an EMBL/GenBank/DDBJ whole genome shotgun (WGS) entry which is preliminary data.</text>
</comment>
<keyword evidence="2" id="KW-1185">Reference proteome</keyword>
<name>D6TX56_KTERA</name>
<dbReference type="eggNOG" id="ENOG5033YRE">
    <property type="taxonomic scope" value="Bacteria"/>
</dbReference>
<dbReference type="AlphaFoldDB" id="D6TX56"/>
<evidence type="ECO:0000313" key="1">
    <source>
        <dbReference type="EMBL" id="EFH84789.1"/>
    </source>
</evidence>
<accession>D6TX56</accession>